<dbReference type="RefSeq" id="WP_219874025.1">
    <property type="nucleotide sequence ID" value="NZ_JAHZIJ010000016.1"/>
</dbReference>
<evidence type="ECO:0000313" key="2">
    <source>
        <dbReference type="EMBL" id="MBW7476775.1"/>
    </source>
</evidence>
<accession>A0ABS7DA92</accession>
<dbReference type="InterPro" id="IPR009875">
    <property type="entry name" value="PilZ_domain"/>
</dbReference>
<comment type="caution">
    <text evidence="2">The sequence shown here is derived from an EMBL/GenBank/DDBJ whole genome shotgun (WGS) entry which is preliminary data.</text>
</comment>
<evidence type="ECO:0000259" key="1">
    <source>
        <dbReference type="Pfam" id="PF07238"/>
    </source>
</evidence>
<feature type="domain" description="PilZ" evidence="1">
    <location>
        <begin position="148"/>
        <end position="225"/>
    </location>
</feature>
<proteinExistence type="predicted"/>
<name>A0ABS7DA92_9BACL</name>
<organism evidence="2 3">
    <name type="scientific">Paenibacillus oenotherae</name>
    <dbReference type="NCBI Taxonomy" id="1435645"/>
    <lineage>
        <taxon>Bacteria</taxon>
        <taxon>Bacillati</taxon>
        <taxon>Bacillota</taxon>
        <taxon>Bacilli</taxon>
        <taxon>Bacillales</taxon>
        <taxon>Paenibacillaceae</taxon>
        <taxon>Paenibacillus</taxon>
    </lineage>
</organism>
<keyword evidence="3" id="KW-1185">Reference proteome</keyword>
<sequence length="246" mass="27534">MVDNRSSNKDAYGADKGMTSTKVLVHSRTVVEKEGYVSTGVLSHVEGEMIEIEMSEYKSFDLGDPVSLTIYSPVGIHRMQSTIIGKAEGSLAVIFPPRSLIGLEEKREMPRIEVYHDGLFRPVTGDRSGAEAQGEAADEEELVESALDFELTVRNISFSGIGFQVFGQSALEPDDRVKATIKIGFELSCTLEIVRKEYDGEQSFYGARFQNLDELQQRALRAFLLREQVATYYKKKQEKSAKPRSF</sequence>
<gene>
    <name evidence="2" type="ORF">K0T92_18815</name>
</gene>
<dbReference type="Pfam" id="PF07238">
    <property type="entry name" value="PilZ"/>
    <property type="match status" value="1"/>
</dbReference>
<evidence type="ECO:0000313" key="3">
    <source>
        <dbReference type="Proteomes" id="UP000812277"/>
    </source>
</evidence>
<reference evidence="2 3" key="1">
    <citation type="submission" date="2021-07" db="EMBL/GenBank/DDBJ databases">
        <title>Paenibacillus radiodurans sp. nov., isolated from the southeastern edge of Tengger Desert.</title>
        <authorList>
            <person name="Zhang G."/>
        </authorList>
    </citation>
    <scope>NUCLEOTIDE SEQUENCE [LARGE SCALE GENOMIC DNA]</scope>
    <source>
        <strain evidence="2 3">DT7-4</strain>
    </source>
</reference>
<dbReference type="SUPFAM" id="SSF141371">
    <property type="entry name" value="PilZ domain-like"/>
    <property type="match status" value="1"/>
</dbReference>
<dbReference type="Gene3D" id="2.40.10.220">
    <property type="entry name" value="predicted glycosyltransferase like domains"/>
    <property type="match status" value="1"/>
</dbReference>
<dbReference type="EMBL" id="JAHZIJ010000016">
    <property type="protein sequence ID" value="MBW7476775.1"/>
    <property type="molecule type" value="Genomic_DNA"/>
</dbReference>
<dbReference type="Proteomes" id="UP000812277">
    <property type="component" value="Unassembled WGS sequence"/>
</dbReference>
<protein>
    <submittedName>
        <fullName evidence="2">PilZ domain-containing protein</fullName>
    </submittedName>
</protein>